<feature type="active site" description="Proton acceptor" evidence="7">
    <location>
        <position position="19"/>
    </location>
</feature>
<comment type="similarity">
    <text evidence="5 7 9">Belongs to the PTH family.</text>
</comment>
<dbReference type="PANTHER" id="PTHR17224:SF1">
    <property type="entry name" value="PEPTIDYL-TRNA HYDROLASE"/>
    <property type="match status" value="1"/>
</dbReference>
<dbReference type="GO" id="GO:0016787">
    <property type="term" value="F:hydrolase activity"/>
    <property type="evidence" value="ECO:0007669"/>
    <property type="project" value="UniProtKB-KW"/>
</dbReference>
<dbReference type="InterPro" id="IPR001328">
    <property type="entry name" value="Pept_tRNA_hydro"/>
</dbReference>
<dbReference type="Proteomes" id="UP001500840">
    <property type="component" value="Unassembled WGS sequence"/>
</dbReference>
<evidence type="ECO:0000313" key="10">
    <source>
        <dbReference type="EMBL" id="GAA4473518.1"/>
    </source>
</evidence>
<dbReference type="CDD" id="cd00462">
    <property type="entry name" value="PTH"/>
    <property type="match status" value="1"/>
</dbReference>
<dbReference type="InterPro" id="IPR018171">
    <property type="entry name" value="Pept_tRNA_hydro_CS"/>
</dbReference>
<evidence type="ECO:0000256" key="8">
    <source>
        <dbReference type="RuleBase" id="RU000673"/>
    </source>
</evidence>
<evidence type="ECO:0000256" key="9">
    <source>
        <dbReference type="RuleBase" id="RU004320"/>
    </source>
</evidence>
<dbReference type="RefSeq" id="WP_345328498.1">
    <property type="nucleotide sequence ID" value="NZ_BAABGA010000120.1"/>
</dbReference>
<evidence type="ECO:0000313" key="11">
    <source>
        <dbReference type="Proteomes" id="UP001500840"/>
    </source>
</evidence>
<accession>A0ABP8NU25</accession>
<keyword evidence="3 7" id="KW-0378">Hydrolase</keyword>
<dbReference type="EMBL" id="BAABGA010000120">
    <property type="protein sequence ID" value="GAA4473518.1"/>
    <property type="molecule type" value="Genomic_DNA"/>
</dbReference>
<dbReference type="InterPro" id="IPR036416">
    <property type="entry name" value="Pept_tRNA_hydro_sf"/>
</dbReference>
<feature type="site" description="Stabilizes the basic form of H active site to accept a proton" evidence="7">
    <location>
        <position position="91"/>
    </location>
</feature>
<dbReference type="PANTHER" id="PTHR17224">
    <property type="entry name" value="PEPTIDYL-TRNA HYDROLASE"/>
    <property type="match status" value="1"/>
</dbReference>
<evidence type="ECO:0000256" key="3">
    <source>
        <dbReference type="ARBA" id="ARBA00022801"/>
    </source>
</evidence>
<feature type="site" description="Discriminates between blocked and unblocked aminoacyl-tRNA" evidence="7">
    <location>
        <position position="9"/>
    </location>
</feature>
<evidence type="ECO:0000256" key="6">
    <source>
        <dbReference type="ARBA" id="ARBA00050038"/>
    </source>
</evidence>
<comment type="subcellular location">
    <subcellularLocation>
        <location evidence="7">Cytoplasm</location>
    </subcellularLocation>
</comment>
<keyword evidence="2 7" id="KW-0820">tRNA-binding</keyword>
<comment type="caution">
    <text evidence="10">The sequence shown here is derived from an EMBL/GenBank/DDBJ whole genome shotgun (WGS) entry which is preliminary data.</text>
</comment>
<keyword evidence="7" id="KW-0963">Cytoplasm</keyword>
<comment type="caution">
    <text evidence="7">Lacks conserved residue(s) required for the propagation of feature annotation.</text>
</comment>
<dbReference type="EC" id="3.1.1.29" evidence="1 7"/>
<comment type="catalytic activity">
    <reaction evidence="7 8">
        <text>an N-acyl-L-alpha-aminoacyl-tRNA + H2O = an N-acyl-L-amino acid + a tRNA + H(+)</text>
        <dbReference type="Rhea" id="RHEA:54448"/>
        <dbReference type="Rhea" id="RHEA-COMP:10123"/>
        <dbReference type="Rhea" id="RHEA-COMP:13883"/>
        <dbReference type="ChEBI" id="CHEBI:15377"/>
        <dbReference type="ChEBI" id="CHEBI:15378"/>
        <dbReference type="ChEBI" id="CHEBI:59874"/>
        <dbReference type="ChEBI" id="CHEBI:78442"/>
        <dbReference type="ChEBI" id="CHEBI:138191"/>
        <dbReference type="EC" id="3.1.1.29"/>
    </reaction>
</comment>
<dbReference type="NCBIfam" id="TIGR00447">
    <property type="entry name" value="pth"/>
    <property type="match status" value="1"/>
</dbReference>
<evidence type="ECO:0000256" key="2">
    <source>
        <dbReference type="ARBA" id="ARBA00022555"/>
    </source>
</evidence>
<comment type="subunit">
    <text evidence="7">Monomer.</text>
</comment>
<dbReference type="Pfam" id="PF01195">
    <property type="entry name" value="Pept_tRNA_hydro"/>
    <property type="match status" value="1"/>
</dbReference>
<gene>
    <name evidence="7 10" type="primary">pth</name>
    <name evidence="10" type="ORF">GCM10023156_71640</name>
</gene>
<dbReference type="Gene3D" id="3.40.50.1470">
    <property type="entry name" value="Peptidyl-tRNA hydrolase"/>
    <property type="match status" value="1"/>
</dbReference>
<sequence>MKLIVGLGNPGQKYEQTRHNVGFMAADKVAALISASPSKVRFEGLWAEGNYRGEKLAILWPQTFMNASGKSVRKAIDFFKLTPEEIVVICDDLNLPCGRLRLKATGSSGGQKGLADIIRHLGSESFPRLKIGIDRPPEGWEVVDYVLGKFNKSEQQTIDEATTRAAYASLDWATHGITQTMTEYNGTVPAKPKGKTKPPQ</sequence>
<proteinExistence type="inferred from homology"/>
<dbReference type="SUPFAM" id="SSF53178">
    <property type="entry name" value="Peptidyl-tRNA hydrolase-like"/>
    <property type="match status" value="1"/>
</dbReference>
<dbReference type="HAMAP" id="MF_00083">
    <property type="entry name" value="Pept_tRNA_hydro_bact"/>
    <property type="match status" value="1"/>
</dbReference>
<evidence type="ECO:0000256" key="7">
    <source>
        <dbReference type="HAMAP-Rule" id="MF_00083"/>
    </source>
</evidence>
<dbReference type="PROSITE" id="PS01195">
    <property type="entry name" value="PEPT_TRNA_HYDROL_1"/>
    <property type="match status" value="1"/>
</dbReference>
<evidence type="ECO:0000256" key="4">
    <source>
        <dbReference type="ARBA" id="ARBA00022884"/>
    </source>
</evidence>
<keyword evidence="4 7" id="KW-0694">RNA-binding</keyword>
<name>A0ABP8NU25_9BACT</name>
<protein>
    <recommendedName>
        <fullName evidence="6 7">Peptidyl-tRNA hydrolase</fullName>
        <shortName evidence="7">Pth</shortName>
        <ecNumber evidence="1 7">3.1.1.29</ecNumber>
    </recommendedName>
</protein>
<comment type="function">
    <text evidence="7">Catalyzes the release of premature peptidyl moieties from peptidyl-tRNA molecules trapped in stalled 50S ribosomal subunits, and thus maintains levels of free tRNAs and 50S ribosomes.</text>
</comment>
<organism evidence="10 11">
    <name type="scientific">Novipirellula rosea</name>
    <dbReference type="NCBI Taxonomy" id="1031540"/>
    <lineage>
        <taxon>Bacteria</taxon>
        <taxon>Pseudomonadati</taxon>
        <taxon>Planctomycetota</taxon>
        <taxon>Planctomycetia</taxon>
        <taxon>Pirellulales</taxon>
        <taxon>Pirellulaceae</taxon>
        <taxon>Novipirellula</taxon>
    </lineage>
</organism>
<feature type="binding site" evidence="7">
    <location>
        <position position="64"/>
    </location>
    <ligand>
        <name>tRNA</name>
        <dbReference type="ChEBI" id="CHEBI:17843"/>
    </ligand>
</feature>
<feature type="binding site" evidence="7">
    <location>
        <position position="14"/>
    </location>
    <ligand>
        <name>tRNA</name>
        <dbReference type="ChEBI" id="CHEBI:17843"/>
    </ligand>
</feature>
<keyword evidence="11" id="KW-1185">Reference proteome</keyword>
<evidence type="ECO:0000256" key="5">
    <source>
        <dbReference type="ARBA" id="ARBA00038063"/>
    </source>
</evidence>
<feature type="binding site" evidence="7">
    <location>
        <position position="66"/>
    </location>
    <ligand>
        <name>tRNA</name>
        <dbReference type="ChEBI" id="CHEBI:17843"/>
    </ligand>
</feature>
<reference evidence="11" key="1">
    <citation type="journal article" date="2019" name="Int. J. Syst. Evol. Microbiol.">
        <title>The Global Catalogue of Microorganisms (GCM) 10K type strain sequencing project: providing services to taxonomists for standard genome sequencing and annotation.</title>
        <authorList>
            <consortium name="The Broad Institute Genomics Platform"/>
            <consortium name="The Broad Institute Genome Sequencing Center for Infectious Disease"/>
            <person name="Wu L."/>
            <person name="Ma J."/>
        </authorList>
    </citation>
    <scope>NUCLEOTIDE SEQUENCE [LARGE SCALE GENOMIC DNA]</scope>
    <source>
        <strain evidence="11">JCM 17759</strain>
    </source>
</reference>
<comment type="function">
    <text evidence="7">Hydrolyzes ribosome-free peptidyl-tRNAs (with 1 or more amino acids incorporated), which drop off the ribosome during protein synthesis, or as a result of ribosome stalling.</text>
</comment>
<evidence type="ECO:0000256" key="1">
    <source>
        <dbReference type="ARBA" id="ARBA00013260"/>
    </source>
</evidence>